<dbReference type="Proteomes" id="UP000276991">
    <property type="component" value="Unassembled WGS sequence"/>
</dbReference>
<proteinExistence type="predicted"/>
<name>A0A498SPU2_ACAVI</name>
<reference evidence="1 2" key="1">
    <citation type="submission" date="2018-08" db="EMBL/GenBank/DDBJ databases">
        <authorList>
            <person name="Laetsch R D."/>
            <person name="Stevens L."/>
            <person name="Kumar S."/>
            <person name="Blaxter L. M."/>
        </authorList>
    </citation>
    <scope>NUCLEOTIDE SEQUENCE [LARGE SCALE GENOMIC DNA]</scope>
</reference>
<dbReference type="AlphaFoldDB" id="A0A498SPU2"/>
<accession>A0A498SPU2</accession>
<evidence type="ECO:0000313" key="2">
    <source>
        <dbReference type="Proteomes" id="UP000276991"/>
    </source>
</evidence>
<evidence type="ECO:0000313" key="1">
    <source>
        <dbReference type="EMBL" id="VBB31259.1"/>
    </source>
</evidence>
<sequence length="80" mass="8285">MRSSCLPNLASCNCPCGLLRTPPQFPFLLPSLPTLSPPSPAPALPQFPTFPYGGAGGIGGGGYATPLRQPITENDAIDIF</sequence>
<organism evidence="1 2">
    <name type="scientific">Acanthocheilonema viteae</name>
    <name type="common">Filarial nematode worm</name>
    <name type="synonym">Dipetalonema viteae</name>
    <dbReference type="NCBI Taxonomy" id="6277"/>
    <lineage>
        <taxon>Eukaryota</taxon>
        <taxon>Metazoa</taxon>
        <taxon>Ecdysozoa</taxon>
        <taxon>Nematoda</taxon>
        <taxon>Chromadorea</taxon>
        <taxon>Rhabditida</taxon>
        <taxon>Spirurina</taxon>
        <taxon>Spiruromorpha</taxon>
        <taxon>Filarioidea</taxon>
        <taxon>Onchocercidae</taxon>
        <taxon>Acanthocheilonema</taxon>
    </lineage>
</organism>
<dbReference type="EMBL" id="UPTC01001162">
    <property type="protein sequence ID" value="VBB31259.1"/>
    <property type="molecule type" value="Genomic_DNA"/>
</dbReference>
<keyword evidence="2" id="KW-1185">Reference proteome</keyword>
<gene>
    <name evidence="1" type="ORF">NAV_LOCUS6050</name>
</gene>
<protein>
    <submittedName>
        <fullName evidence="1">Uncharacterized protein</fullName>
    </submittedName>
</protein>